<dbReference type="GO" id="GO:0009294">
    <property type="term" value="P:DNA-mediated transformation"/>
    <property type="evidence" value="ECO:0007669"/>
    <property type="project" value="InterPro"/>
</dbReference>
<dbReference type="KEGG" id="medw:NCTC10132_00857"/>
<dbReference type="RefSeq" id="WP_117275411.1">
    <property type="nucleotide sequence ID" value="NZ_LS991951.1"/>
</dbReference>
<evidence type="ECO:0000259" key="2">
    <source>
        <dbReference type="Pfam" id="PF02481"/>
    </source>
</evidence>
<protein>
    <submittedName>
        <fullName evidence="3">DNA processing protein</fullName>
    </submittedName>
</protein>
<evidence type="ECO:0000256" key="1">
    <source>
        <dbReference type="ARBA" id="ARBA00006525"/>
    </source>
</evidence>
<organism evidence="3 4">
    <name type="scientific">Mycoplasmopsis edwardii</name>
    <dbReference type="NCBI Taxonomy" id="53558"/>
    <lineage>
        <taxon>Bacteria</taxon>
        <taxon>Bacillati</taxon>
        <taxon>Mycoplasmatota</taxon>
        <taxon>Mycoplasmoidales</taxon>
        <taxon>Metamycoplasmataceae</taxon>
        <taxon>Mycoplasmopsis</taxon>
    </lineage>
</organism>
<dbReference type="AlphaFoldDB" id="A0A3B0QCG0"/>
<evidence type="ECO:0000313" key="3">
    <source>
        <dbReference type="EMBL" id="SYV97491.1"/>
    </source>
</evidence>
<dbReference type="EMBL" id="LS991951">
    <property type="protein sequence ID" value="SYV97491.1"/>
    <property type="molecule type" value="Genomic_DNA"/>
</dbReference>
<dbReference type="PANTHER" id="PTHR43022:SF1">
    <property type="entry name" value="PROTEIN SMF"/>
    <property type="match status" value="1"/>
</dbReference>
<comment type="similarity">
    <text evidence="1">Belongs to the DprA/Smf family.</text>
</comment>
<reference evidence="4" key="1">
    <citation type="submission" date="2018-06" db="EMBL/GenBank/DDBJ databases">
        <authorList>
            <consortium name="Pathogen Informatics"/>
        </authorList>
    </citation>
    <scope>NUCLEOTIDE SEQUENCE [LARGE SCALE GENOMIC DNA]</scope>
    <source>
        <strain evidence="4">NCTC10132</strain>
    </source>
</reference>
<gene>
    <name evidence="3" type="primary">MCYN0396</name>
    <name evidence="3" type="ORF">NCTC10132_00857</name>
</gene>
<proteinExistence type="inferred from homology"/>
<dbReference type="Proteomes" id="UP000257559">
    <property type="component" value="Chromosome"/>
</dbReference>
<accession>A0A3B0QCG0</accession>
<name>A0A3B0QCG0_9BACT</name>
<dbReference type="InterPro" id="IPR057666">
    <property type="entry name" value="DrpA_SLOG"/>
</dbReference>
<dbReference type="OrthoDB" id="9785707at2"/>
<keyword evidence="4" id="KW-1185">Reference proteome</keyword>
<dbReference type="PANTHER" id="PTHR43022">
    <property type="entry name" value="PROTEIN SMF"/>
    <property type="match status" value="1"/>
</dbReference>
<feature type="domain" description="Smf/DprA SLOG" evidence="2">
    <location>
        <begin position="48"/>
        <end position="241"/>
    </location>
</feature>
<dbReference type="Gene3D" id="3.40.50.450">
    <property type="match status" value="1"/>
</dbReference>
<dbReference type="InterPro" id="IPR003488">
    <property type="entry name" value="DprA"/>
</dbReference>
<dbReference type="Pfam" id="PF02481">
    <property type="entry name" value="DNA_processg_A"/>
    <property type="match status" value="1"/>
</dbReference>
<sequence>MNKALFYYAHKNKGNNIKIFDAIKNIEKIDTDELNTLLTKYKEQKVNFVTILDYEYPSSLLFSYKPPFVLFYRGNIDILKKLTKVYLVNEVHNQNTETNIQNNIEQLTKNTTLVTNGYKNTEAEFIKEYRKNNGKIIHIAKGGIDSFNFDDFNEQNELVISQYPIESHPKRDYFKQDNYLASLLADQLIYFSSIENSKTHNLVNYFLNVGKDISCFPGVELNDGNNHLIKLGARMITYIAEAIRI</sequence>
<evidence type="ECO:0000313" key="4">
    <source>
        <dbReference type="Proteomes" id="UP000257559"/>
    </source>
</evidence>